<dbReference type="AlphaFoldDB" id="A0A5D3BMS9"/>
<evidence type="ECO:0000313" key="3">
    <source>
        <dbReference type="Proteomes" id="UP000321393"/>
    </source>
</evidence>
<sequence length="121" mass="13331">MLFFFFTTKASPFSGSLLFLIPFLNGLMANLQLGIAIVQATSALMHVVAVYLNNNQLANIFASYVEVDASVELCHRGYQQSDDLNQAEDEDVAQAIDLNRAVDEDVAQAVIIIIFSRCIKT</sequence>
<dbReference type="EMBL" id="SSTD01016718">
    <property type="protein sequence ID" value="TYK00574.1"/>
    <property type="molecule type" value="Genomic_DNA"/>
</dbReference>
<dbReference type="EMBL" id="SSTE01018412">
    <property type="protein sequence ID" value="KAA0039386.1"/>
    <property type="molecule type" value="Genomic_DNA"/>
</dbReference>
<evidence type="ECO:0000313" key="1">
    <source>
        <dbReference type="EMBL" id="KAA0039386.1"/>
    </source>
</evidence>
<comment type="caution">
    <text evidence="2">The sequence shown here is derived from an EMBL/GenBank/DDBJ whole genome shotgun (WGS) entry which is preliminary data.</text>
</comment>
<protein>
    <submittedName>
        <fullName evidence="2">Uncharacterized protein</fullName>
    </submittedName>
</protein>
<reference evidence="3 4" key="1">
    <citation type="submission" date="2019-08" db="EMBL/GenBank/DDBJ databases">
        <title>Draft genome sequences of two oriental melons (Cucumis melo L. var makuwa).</title>
        <authorList>
            <person name="Kwon S.-Y."/>
        </authorList>
    </citation>
    <scope>NUCLEOTIDE SEQUENCE [LARGE SCALE GENOMIC DNA]</scope>
    <source>
        <strain evidence="4">cv. Chang Bougi</strain>
        <strain evidence="3">cv. SW 3</strain>
        <tissue evidence="2">Leaf</tissue>
    </source>
</reference>
<accession>A0A5D3BMS9</accession>
<evidence type="ECO:0000313" key="2">
    <source>
        <dbReference type="EMBL" id="TYK00574.1"/>
    </source>
</evidence>
<organism evidence="2 4">
    <name type="scientific">Cucumis melo var. makuwa</name>
    <name type="common">Oriental melon</name>
    <dbReference type="NCBI Taxonomy" id="1194695"/>
    <lineage>
        <taxon>Eukaryota</taxon>
        <taxon>Viridiplantae</taxon>
        <taxon>Streptophyta</taxon>
        <taxon>Embryophyta</taxon>
        <taxon>Tracheophyta</taxon>
        <taxon>Spermatophyta</taxon>
        <taxon>Magnoliopsida</taxon>
        <taxon>eudicotyledons</taxon>
        <taxon>Gunneridae</taxon>
        <taxon>Pentapetalae</taxon>
        <taxon>rosids</taxon>
        <taxon>fabids</taxon>
        <taxon>Cucurbitales</taxon>
        <taxon>Cucurbitaceae</taxon>
        <taxon>Benincaseae</taxon>
        <taxon>Cucumis</taxon>
    </lineage>
</organism>
<gene>
    <name evidence="2" type="ORF">E5676_scaffold169G001900</name>
    <name evidence="1" type="ORF">E6C27_scaffold64G001890</name>
</gene>
<dbReference type="Proteomes" id="UP000321393">
    <property type="component" value="Unassembled WGS sequence"/>
</dbReference>
<name>A0A5D3BMS9_CUCMM</name>
<proteinExistence type="predicted"/>
<dbReference type="Proteomes" id="UP000321947">
    <property type="component" value="Unassembled WGS sequence"/>
</dbReference>
<evidence type="ECO:0000313" key="4">
    <source>
        <dbReference type="Proteomes" id="UP000321947"/>
    </source>
</evidence>